<evidence type="ECO:0000313" key="1">
    <source>
        <dbReference type="EMBL" id="GAH53177.1"/>
    </source>
</evidence>
<organism evidence="1">
    <name type="scientific">marine sediment metagenome</name>
    <dbReference type="NCBI Taxonomy" id="412755"/>
    <lineage>
        <taxon>unclassified sequences</taxon>
        <taxon>metagenomes</taxon>
        <taxon>ecological metagenomes</taxon>
    </lineage>
</organism>
<feature type="non-terminal residue" evidence="1">
    <location>
        <position position="1"/>
    </location>
</feature>
<name>X1G7F1_9ZZZZ</name>
<reference evidence="1" key="1">
    <citation type="journal article" date="2014" name="Front. Microbiol.">
        <title>High frequency of phylogenetically diverse reductive dehalogenase-homologous genes in deep subseafloor sedimentary metagenomes.</title>
        <authorList>
            <person name="Kawai M."/>
            <person name="Futagami T."/>
            <person name="Toyoda A."/>
            <person name="Takaki Y."/>
            <person name="Nishi S."/>
            <person name="Hori S."/>
            <person name="Arai W."/>
            <person name="Tsubouchi T."/>
            <person name="Morono Y."/>
            <person name="Uchiyama I."/>
            <person name="Ito T."/>
            <person name="Fujiyama A."/>
            <person name="Inagaki F."/>
            <person name="Takami H."/>
        </authorList>
    </citation>
    <scope>NUCLEOTIDE SEQUENCE</scope>
    <source>
        <strain evidence="1">Expedition CK06-06</strain>
    </source>
</reference>
<accession>X1G7F1</accession>
<proteinExistence type="predicted"/>
<dbReference type="EMBL" id="BARU01019479">
    <property type="protein sequence ID" value="GAH53177.1"/>
    <property type="molecule type" value="Genomic_DNA"/>
</dbReference>
<comment type="caution">
    <text evidence="1">The sequence shown here is derived from an EMBL/GenBank/DDBJ whole genome shotgun (WGS) entry which is preliminary data.</text>
</comment>
<sequence length="106" mass="11086">YIANGAYDKKVAASTPWTHGSSSATLNTDGSPGANQFSLKADDAATIDNAVLVTAHPTYISIDDSGTQTTEAGDTITTNTLWLKLGESFDDITYSGAIYYQIADGS</sequence>
<gene>
    <name evidence="1" type="ORF">S03H2_32070</name>
</gene>
<dbReference type="AlphaFoldDB" id="X1G7F1"/>
<protein>
    <submittedName>
        <fullName evidence="1">Uncharacterized protein</fullName>
    </submittedName>
</protein>